<evidence type="ECO:0000313" key="3">
    <source>
        <dbReference type="Proteomes" id="UP000008021"/>
    </source>
</evidence>
<reference evidence="2" key="1">
    <citation type="submission" date="2015-04" db="UniProtKB">
        <authorList>
            <consortium name="EnsemblPlants"/>
        </authorList>
    </citation>
    <scope>IDENTIFICATION</scope>
</reference>
<dbReference type="Gramene" id="OMERI02G34750.1">
    <property type="protein sequence ID" value="OMERI02G34750.1"/>
    <property type="gene ID" value="OMERI02G34750"/>
</dbReference>
<keyword evidence="3" id="KW-1185">Reference proteome</keyword>
<feature type="compositionally biased region" description="Polar residues" evidence="1">
    <location>
        <begin position="91"/>
        <end position="108"/>
    </location>
</feature>
<evidence type="ECO:0000313" key="2">
    <source>
        <dbReference type="EnsemblPlants" id="OMERI02G34750.1"/>
    </source>
</evidence>
<reference evidence="2" key="2">
    <citation type="submission" date="2018-05" db="EMBL/GenBank/DDBJ databases">
        <title>OmerRS3 (Oryza meridionalis Reference Sequence Version 3).</title>
        <authorList>
            <person name="Zhang J."/>
            <person name="Kudrna D."/>
            <person name="Lee S."/>
            <person name="Talag J."/>
            <person name="Welchert J."/>
            <person name="Wing R.A."/>
        </authorList>
    </citation>
    <scope>NUCLEOTIDE SEQUENCE [LARGE SCALE GENOMIC DNA]</scope>
    <source>
        <strain evidence="2">cv. OR44</strain>
    </source>
</reference>
<proteinExistence type="predicted"/>
<accession>A0A0E0CSX2</accession>
<name>A0A0E0CSX2_9ORYZ</name>
<feature type="region of interest" description="Disordered" evidence="1">
    <location>
        <begin position="88"/>
        <end position="135"/>
    </location>
</feature>
<feature type="region of interest" description="Disordered" evidence="1">
    <location>
        <begin position="155"/>
        <end position="174"/>
    </location>
</feature>
<evidence type="ECO:0000256" key="1">
    <source>
        <dbReference type="SAM" id="MobiDB-lite"/>
    </source>
</evidence>
<organism evidence="2">
    <name type="scientific">Oryza meridionalis</name>
    <dbReference type="NCBI Taxonomy" id="40149"/>
    <lineage>
        <taxon>Eukaryota</taxon>
        <taxon>Viridiplantae</taxon>
        <taxon>Streptophyta</taxon>
        <taxon>Embryophyta</taxon>
        <taxon>Tracheophyta</taxon>
        <taxon>Spermatophyta</taxon>
        <taxon>Magnoliopsida</taxon>
        <taxon>Liliopsida</taxon>
        <taxon>Poales</taxon>
        <taxon>Poaceae</taxon>
        <taxon>BOP clade</taxon>
        <taxon>Oryzoideae</taxon>
        <taxon>Oryzeae</taxon>
        <taxon>Oryzinae</taxon>
        <taxon>Oryza</taxon>
    </lineage>
</organism>
<sequence>MSESQNPRQNRRLSLFARRRGRSCGSAGGSPPRPPARRPPHPRPLPWCFWLSNTHQHHRYCRFPPEACFLSKSPMLGSMNASLCSPKVVQPSLSSGASNSRPLATSTPGIRHNCERGQHPEHKRPEPTEDQWERGNVDPILNLLRKHSMELKRKINDGKELSSDETWRGNDSGN</sequence>
<feature type="compositionally biased region" description="Basic and acidic residues" evidence="1">
    <location>
        <begin position="112"/>
        <end position="135"/>
    </location>
</feature>
<feature type="region of interest" description="Disordered" evidence="1">
    <location>
        <begin position="1"/>
        <end position="39"/>
    </location>
</feature>
<protein>
    <submittedName>
        <fullName evidence="2">Uncharacterized protein</fullName>
    </submittedName>
</protein>
<dbReference type="Proteomes" id="UP000008021">
    <property type="component" value="Chromosome 2"/>
</dbReference>
<dbReference type="HOGENOM" id="CLU_1542506_0_0_1"/>
<dbReference type="EnsemblPlants" id="OMERI02G34750.1">
    <property type="protein sequence ID" value="OMERI02G34750.1"/>
    <property type="gene ID" value="OMERI02G34750"/>
</dbReference>
<dbReference type="AlphaFoldDB" id="A0A0E0CSX2"/>
<feature type="compositionally biased region" description="Basic and acidic residues" evidence="1">
    <location>
        <begin position="155"/>
        <end position="168"/>
    </location>
</feature>
<dbReference type="STRING" id="40149.A0A0E0CSX2"/>